<dbReference type="InterPro" id="IPR018222">
    <property type="entry name" value="Nuclear_transport_factor_2_euk"/>
</dbReference>
<accession>A0A8H3F9M8</accession>
<reference evidence="6" key="1">
    <citation type="submission" date="2021-03" db="EMBL/GenBank/DDBJ databases">
        <authorList>
            <person name="Tagirdzhanova G."/>
        </authorList>
    </citation>
    <scope>NUCLEOTIDE SEQUENCE</scope>
</reference>
<evidence type="ECO:0000256" key="1">
    <source>
        <dbReference type="ARBA" id="ARBA00004496"/>
    </source>
</evidence>
<dbReference type="SUPFAM" id="SSF54427">
    <property type="entry name" value="NTF2-like"/>
    <property type="match status" value="1"/>
</dbReference>
<dbReference type="InterPro" id="IPR002075">
    <property type="entry name" value="NTF2_dom"/>
</dbReference>
<evidence type="ECO:0000256" key="2">
    <source>
        <dbReference type="ARBA" id="ARBA00022490"/>
    </source>
</evidence>
<comment type="subcellular location">
    <subcellularLocation>
        <location evidence="1">Cytoplasm</location>
    </subcellularLocation>
</comment>
<evidence type="ECO:0000313" key="6">
    <source>
        <dbReference type="EMBL" id="CAF9919575.1"/>
    </source>
</evidence>
<comment type="caution">
    <text evidence="6">The sequence shown here is derived from an EMBL/GenBank/DDBJ whole genome shotgun (WGS) entry which is preliminary data.</text>
</comment>
<dbReference type="GO" id="GO:0005635">
    <property type="term" value="C:nuclear envelope"/>
    <property type="evidence" value="ECO:0007669"/>
    <property type="project" value="UniProtKB-ARBA"/>
</dbReference>
<sequence length="162" mass="18202">MRDCIIALDLSNYRTVTQTDLTFNSQAQPVSSRAGLAIVMADFRTVAEQFTTFYYNTFDADRKGLAALYRDGSMLTFETAAIRGVSDIIKQLTTLPFEKVVHKVNTLDAQPSNEQGGILVMVTGALLVDEEQRPMNYTQAFQLLPDGQSYYVYNDVFRLIYG</sequence>
<comment type="function">
    <text evidence="4">Facilitates protein transport into the nucleus. Could be part of a multicomponent system of cytosolic factors that assemble at the pore complex during nuclear import.</text>
</comment>
<name>A0A8H3F9M8_9LECA</name>
<dbReference type="FunFam" id="3.10.450.50:FF:000005">
    <property type="entry name" value="Nuclear transport factor 2"/>
    <property type="match status" value="1"/>
</dbReference>
<dbReference type="InterPro" id="IPR045875">
    <property type="entry name" value="NTF2"/>
</dbReference>
<evidence type="ECO:0000259" key="5">
    <source>
        <dbReference type="PROSITE" id="PS50177"/>
    </source>
</evidence>
<organism evidence="6 7">
    <name type="scientific">Heterodermia speciosa</name>
    <dbReference type="NCBI Taxonomy" id="116794"/>
    <lineage>
        <taxon>Eukaryota</taxon>
        <taxon>Fungi</taxon>
        <taxon>Dikarya</taxon>
        <taxon>Ascomycota</taxon>
        <taxon>Pezizomycotina</taxon>
        <taxon>Lecanoromycetes</taxon>
        <taxon>OSLEUM clade</taxon>
        <taxon>Lecanoromycetidae</taxon>
        <taxon>Caliciales</taxon>
        <taxon>Physciaceae</taxon>
        <taxon>Heterodermia</taxon>
    </lineage>
</organism>
<keyword evidence="2" id="KW-0963">Cytoplasm</keyword>
<dbReference type="Gene3D" id="3.10.450.50">
    <property type="match status" value="1"/>
</dbReference>
<dbReference type="CDD" id="cd00780">
    <property type="entry name" value="NTF2"/>
    <property type="match status" value="1"/>
</dbReference>
<dbReference type="Proteomes" id="UP000664521">
    <property type="component" value="Unassembled WGS sequence"/>
</dbReference>
<dbReference type="GO" id="GO:0005737">
    <property type="term" value="C:cytoplasm"/>
    <property type="evidence" value="ECO:0007669"/>
    <property type="project" value="UniProtKB-SubCell"/>
</dbReference>
<gene>
    <name evidence="6" type="primary">NTF2</name>
    <name evidence="6" type="ORF">HETSPECPRED_004039</name>
</gene>
<dbReference type="PANTHER" id="PTHR12612">
    <property type="entry name" value="NUCLEAR TRANSPORT FACTOR 2"/>
    <property type="match status" value="1"/>
</dbReference>
<evidence type="ECO:0000256" key="4">
    <source>
        <dbReference type="ARBA" id="ARBA00053082"/>
    </source>
</evidence>
<keyword evidence="7" id="KW-1185">Reference proteome</keyword>
<evidence type="ECO:0000313" key="7">
    <source>
        <dbReference type="Proteomes" id="UP000664521"/>
    </source>
</evidence>
<dbReference type="PROSITE" id="PS50177">
    <property type="entry name" value="NTF2_DOMAIN"/>
    <property type="match status" value="1"/>
</dbReference>
<dbReference type="GO" id="GO:0006606">
    <property type="term" value="P:protein import into nucleus"/>
    <property type="evidence" value="ECO:0007669"/>
    <property type="project" value="UniProtKB-ARBA"/>
</dbReference>
<evidence type="ECO:0000256" key="3">
    <source>
        <dbReference type="ARBA" id="ARBA00026247"/>
    </source>
</evidence>
<protein>
    <recommendedName>
        <fullName evidence="3">Nuclear transport factor 2</fullName>
    </recommendedName>
</protein>
<dbReference type="EMBL" id="CAJPDS010000024">
    <property type="protein sequence ID" value="CAF9919575.1"/>
    <property type="molecule type" value="Genomic_DNA"/>
</dbReference>
<dbReference type="InterPro" id="IPR032710">
    <property type="entry name" value="NTF2-like_dom_sf"/>
</dbReference>
<dbReference type="Pfam" id="PF02136">
    <property type="entry name" value="NTF2"/>
    <property type="match status" value="1"/>
</dbReference>
<dbReference type="AlphaFoldDB" id="A0A8H3F9M8"/>
<dbReference type="OrthoDB" id="6507044at2759"/>
<feature type="domain" description="NTF2" evidence="5">
    <location>
        <begin position="46"/>
        <end position="159"/>
    </location>
</feature>
<proteinExistence type="predicted"/>